<dbReference type="InParanoid" id="S8E663"/>
<dbReference type="AlphaFoldDB" id="S8E663"/>
<dbReference type="Gene3D" id="3.80.10.10">
    <property type="entry name" value="Ribonuclease Inhibitor"/>
    <property type="match status" value="1"/>
</dbReference>
<dbReference type="Proteomes" id="UP000015241">
    <property type="component" value="Unassembled WGS sequence"/>
</dbReference>
<dbReference type="SUPFAM" id="SSF52047">
    <property type="entry name" value="RNI-like"/>
    <property type="match status" value="1"/>
</dbReference>
<dbReference type="EMBL" id="KE504151">
    <property type="protein sequence ID" value="EPT00158.1"/>
    <property type="molecule type" value="Genomic_DNA"/>
</dbReference>
<organism evidence="1 2">
    <name type="scientific">Fomitopsis schrenkii</name>
    <name type="common">Brown rot fungus</name>
    <dbReference type="NCBI Taxonomy" id="2126942"/>
    <lineage>
        <taxon>Eukaryota</taxon>
        <taxon>Fungi</taxon>
        <taxon>Dikarya</taxon>
        <taxon>Basidiomycota</taxon>
        <taxon>Agaricomycotina</taxon>
        <taxon>Agaricomycetes</taxon>
        <taxon>Polyporales</taxon>
        <taxon>Fomitopsis</taxon>
    </lineage>
</organism>
<dbReference type="PANTHER" id="PTHR38926">
    <property type="entry name" value="F-BOX DOMAIN CONTAINING PROTEIN, EXPRESSED"/>
    <property type="match status" value="1"/>
</dbReference>
<dbReference type="InterPro" id="IPR032675">
    <property type="entry name" value="LRR_dom_sf"/>
</dbReference>
<dbReference type="HOGENOM" id="CLU_473292_0_0_1"/>
<sequence length="576" mass="64283">MPRLQINTSTRAQSSPSALLKDGLMQHNPADVQPLHGHSLTLHNATLPVNMLPNEILVEILRLTAGCLELDGMTSWLASAMGACQHWREIIVNTPIFWTDIELTKNPHFVELCLARSDGTNISVHLPKQHPDGPQVAADFSPALSLLAPHHRKISHLDLHLNCTNWNSRLDQSLLSTLEAALPGLVSLHLTTRPGFRLRLQESHLPSLRSLSLTNVAVDWASLQQLSRLTSLTLSGIVHPNERNRFLASLLDLLEACECLESFTYERWEILHDQAIANDRIVSLPRMRHFYISGLPADIMQVTTRLSFPREAHLSLEMFDLHTEAHPNNELPVLAAVLPRDTAHLPALTDVRHIMAWFERYKLLVYADERRCTFWESQASKSSDCKAPAGEDPPVVPSLCMVYHLPGAESDDYVLANVARELGAFFPRALETCVLRGAMDLVDTAVWARMLAAFPRVGHLELIAIACDIKTFPPALAPTPDGVPCPCLRKLVLHYAPSEEDGGRQMLSELYWVLKMRDDAGCRLEALSIQVEPLGDDMFFMPSDVVSRLPPDLADIERNLESVVSSLEIMLLIDDD</sequence>
<keyword evidence="2" id="KW-1185">Reference proteome</keyword>
<accession>S8E663</accession>
<evidence type="ECO:0000313" key="2">
    <source>
        <dbReference type="Proteomes" id="UP000015241"/>
    </source>
</evidence>
<dbReference type="PANTHER" id="PTHR38926:SF72">
    <property type="entry name" value="IM:7136021-RELATED"/>
    <property type="match status" value="1"/>
</dbReference>
<proteinExistence type="predicted"/>
<dbReference type="OrthoDB" id="2754773at2759"/>
<evidence type="ECO:0000313" key="1">
    <source>
        <dbReference type="EMBL" id="EPT00158.1"/>
    </source>
</evidence>
<name>S8E663_FOMSC</name>
<reference evidence="1 2" key="1">
    <citation type="journal article" date="2012" name="Science">
        <title>The Paleozoic origin of enzymatic lignin decomposition reconstructed from 31 fungal genomes.</title>
        <authorList>
            <person name="Floudas D."/>
            <person name="Binder M."/>
            <person name="Riley R."/>
            <person name="Barry K."/>
            <person name="Blanchette R.A."/>
            <person name="Henrissat B."/>
            <person name="Martinez A.T."/>
            <person name="Otillar R."/>
            <person name="Spatafora J.W."/>
            <person name="Yadav J.S."/>
            <person name="Aerts A."/>
            <person name="Benoit I."/>
            <person name="Boyd A."/>
            <person name="Carlson A."/>
            <person name="Copeland A."/>
            <person name="Coutinho P.M."/>
            <person name="de Vries R.P."/>
            <person name="Ferreira P."/>
            <person name="Findley K."/>
            <person name="Foster B."/>
            <person name="Gaskell J."/>
            <person name="Glotzer D."/>
            <person name="Gorecki P."/>
            <person name="Heitman J."/>
            <person name="Hesse C."/>
            <person name="Hori C."/>
            <person name="Igarashi K."/>
            <person name="Jurgens J.A."/>
            <person name="Kallen N."/>
            <person name="Kersten P."/>
            <person name="Kohler A."/>
            <person name="Kuees U."/>
            <person name="Kumar T.K.A."/>
            <person name="Kuo A."/>
            <person name="LaButti K."/>
            <person name="Larrondo L.F."/>
            <person name="Lindquist E."/>
            <person name="Ling A."/>
            <person name="Lombard V."/>
            <person name="Lucas S."/>
            <person name="Lundell T."/>
            <person name="Martin R."/>
            <person name="McLaughlin D.J."/>
            <person name="Morgenstern I."/>
            <person name="Morin E."/>
            <person name="Murat C."/>
            <person name="Nagy L.G."/>
            <person name="Nolan M."/>
            <person name="Ohm R.A."/>
            <person name="Patyshakuliyeva A."/>
            <person name="Rokas A."/>
            <person name="Ruiz-Duenas F.J."/>
            <person name="Sabat G."/>
            <person name="Salamov A."/>
            <person name="Samejima M."/>
            <person name="Schmutz J."/>
            <person name="Slot J.C."/>
            <person name="St John F."/>
            <person name="Stenlid J."/>
            <person name="Sun H."/>
            <person name="Sun S."/>
            <person name="Syed K."/>
            <person name="Tsang A."/>
            <person name="Wiebenga A."/>
            <person name="Young D."/>
            <person name="Pisabarro A."/>
            <person name="Eastwood D.C."/>
            <person name="Martin F."/>
            <person name="Cullen D."/>
            <person name="Grigoriev I.V."/>
            <person name="Hibbett D.S."/>
        </authorList>
    </citation>
    <scope>NUCLEOTIDE SEQUENCE</scope>
    <source>
        <strain evidence="2">FP-58527</strain>
    </source>
</reference>
<protein>
    <submittedName>
        <fullName evidence="1">Uncharacterized protein</fullName>
    </submittedName>
</protein>
<gene>
    <name evidence="1" type="ORF">FOMPIDRAFT_1049990</name>
</gene>
<dbReference type="STRING" id="743788.S8E663"/>